<feature type="region of interest" description="Disordered" evidence="1">
    <location>
        <begin position="492"/>
        <end position="512"/>
    </location>
</feature>
<keyword evidence="3" id="KW-1185">Reference proteome</keyword>
<organism evidence="2 3">
    <name type="scientific">Acaromyces ingoldii</name>
    <dbReference type="NCBI Taxonomy" id="215250"/>
    <lineage>
        <taxon>Eukaryota</taxon>
        <taxon>Fungi</taxon>
        <taxon>Dikarya</taxon>
        <taxon>Basidiomycota</taxon>
        <taxon>Ustilaginomycotina</taxon>
        <taxon>Exobasidiomycetes</taxon>
        <taxon>Exobasidiales</taxon>
        <taxon>Cryptobasidiaceae</taxon>
        <taxon>Acaromyces</taxon>
    </lineage>
</organism>
<dbReference type="InParanoid" id="A0A316YRW4"/>
<dbReference type="EMBL" id="KZ819635">
    <property type="protein sequence ID" value="PWN92049.1"/>
    <property type="molecule type" value="Genomic_DNA"/>
</dbReference>
<dbReference type="AlphaFoldDB" id="A0A316YRW4"/>
<reference evidence="2 3" key="1">
    <citation type="journal article" date="2018" name="Mol. Biol. Evol.">
        <title>Broad Genomic Sampling Reveals a Smut Pathogenic Ancestry of the Fungal Clade Ustilaginomycotina.</title>
        <authorList>
            <person name="Kijpornyongpan T."/>
            <person name="Mondo S.J."/>
            <person name="Barry K."/>
            <person name="Sandor L."/>
            <person name="Lee J."/>
            <person name="Lipzen A."/>
            <person name="Pangilinan J."/>
            <person name="LaButti K."/>
            <person name="Hainaut M."/>
            <person name="Henrissat B."/>
            <person name="Grigoriev I.V."/>
            <person name="Spatafora J.W."/>
            <person name="Aime M.C."/>
        </authorList>
    </citation>
    <scope>NUCLEOTIDE SEQUENCE [LARGE SCALE GENOMIC DNA]</scope>
    <source>
        <strain evidence="2 3">MCA 4198</strain>
    </source>
</reference>
<evidence type="ECO:0000256" key="1">
    <source>
        <dbReference type="SAM" id="MobiDB-lite"/>
    </source>
</evidence>
<evidence type="ECO:0000313" key="3">
    <source>
        <dbReference type="Proteomes" id="UP000245768"/>
    </source>
</evidence>
<proteinExistence type="predicted"/>
<accession>A0A316YRW4</accession>
<sequence length="512" mass="56486">MSEVARRANTLAAESQQHIRQEQYMHQAMPSSNIVHQQANLASHKLPQQISQIFLSNFERHVWPLLSLPHLSPARLRATPPDDETVVSNALTDIALAIGIQLHASSLTASQTANAAQGKIYRACFESDDTRRQQQDRQAEDVKVWLDDEQCRAYAVNMVRSRGSKIGEKSCDSVLEDLLLFHFYSIRGEHCAASDCAARARRAVLRLQDSWRGEAGWTENEARYLWRRVEDADWQSPVSHATGPYPSQLAGEPLVQLDDSPSRTVDDAFHALSHLLSRSLTPGDMPNDLLLSRFRASIPESLAFSLKNDWMDKNEAGATGWINETSIDRSQPSLKVSMCLGVCFARLLTAIKPLVDGYKGDGMTGEEPRRCYETASAMTSATILALNLFPDIAAEALRYAHHSVAAAWSMAVASKRMSSEVGNVLGKQVQDVRQLADLLDSVSGTKNCRFATLMRQAADFMEDTLEVDLEELAKQGKLRRLMLGDTTVSVPTVNPAGNPVDASTAKVGPTSR</sequence>
<dbReference type="Proteomes" id="UP000245768">
    <property type="component" value="Unassembled WGS sequence"/>
</dbReference>
<dbReference type="GeneID" id="37043157"/>
<dbReference type="RefSeq" id="XP_025379247.1">
    <property type="nucleotide sequence ID" value="XM_025521241.1"/>
</dbReference>
<evidence type="ECO:0000313" key="2">
    <source>
        <dbReference type="EMBL" id="PWN92049.1"/>
    </source>
</evidence>
<protein>
    <submittedName>
        <fullName evidence="2">Uncharacterized protein</fullName>
    </submittedName>
</protein>
<name>A0A316YRW4_9BASI</name>
<gene>
    <name evidence="2" type="ORF">FA10DRAFT_265857</name>
</gene>